<keyword evidence="3" id="KW-0158">Chromosome</keyword>
<feature type="region of interest" description="Disordered" evidence="12">
    <location>
        <begin position="1175"/>
        <end position="1216"/>
    </location>
</feature>
<dbReference type="GO" id="GO:0003697">
    <property type="term" value="F:single-stranded DNA binding"/>
    <property type="evidence" value="ECO:0007669"/>
    <property type="project" value="TreeGrafter"/>
</dbReference>
<accession>A0A8J2K492</accession>
<evidence type="ECO:0000256" key="12">
    <source>
        <dbReference type="SAM" id="MobiDB-lite"/>
    </source>
</evidence>
<protein>
    <recommendedName>
        <fullName evidence="13">RecF/RecN/SMC N-terminal domain-containing protein</fullName>
    </recommendedName>
</protein>
<feature type="compositionally biased region" description="Polar residues" evidence="12">
    <location>
        <begin position="1181"/>
        <end position="1196"/>
    </location>
</feature>
<evidence type="ECO:0000313" key="15">
    <source>
        <dbReference type="Proteomes" id="UP000708208"/>
    </source>
</evidence>
<feature type="coiled-coil region" evidence="11">
    <location>
        <begin position="825"/>
        <end position="929"/>
    </location>
</feature>
<evidence type="ECO:0000256" key="7">
    <source>
        <dbReference type="ARBA" id="ARBA00023054"/>
    </source>
</evidence>
<gene>
    <name evidence="14" type="ORF">AFUS01_LOCUS18090</name>
</gene>
<evidence type="ECO:0000256" key="5">
    <source>
        <dbReference type="ARBA" id="ARBA00022763"/>
    </source>
</evidence>
<dbReference type="OrthoDB" id="10072614at2759"/>
<evidence type="ECO:0000256" key="4">
    <source>
        <dbReference type="ARBA" id="ARBA00022741"/>
    </source>
</evidence>
<dbReference type="PANTHER" id="PTHR19306">
    <property type="entry name" value="STRUCTURAL MAINTENANCE OF CHROMOSOMES 5,6 SMC5, SMC6"/>
    <property type="match status" value="1"/>
</dbReference>
<feature type="region of interest" description="Disordered" evidence="12">
    <location>
        <begin position="1"/>
        <end position="113"/>
    </location>
</feature>
<dbReference type="GO" id="GO:0035861">
    <property type="term" value="C:site of double-strand break"/>
    <property type="evidence" value="ECO:0007669"/>
    <property type="project" value="TreeGrafter"/>
</dbReference>
<evidence type="ECO:0000256" key="1">
    <source>
        <dbReference type="ARBA" id="ARBA00004123"/>
    </source>
</evidence>
<dbReference type="GO" id="GO:0000724">
    <property type="term" value="P:double-strand break repair via homologous recombination"/>
    <property type="evidence" value="ECO:0007669"/>
    <property type="project" value="TreeGrafter"/>
</dbReference>
<keyword evidence="10" id="KW-0539">Nucleus</keyword>
<evidence type="ECO:0000256" key="9">
    <source>
        <dbReference type="ARBA" id="ARBA00023204"/>
    </source>
</evidence>
<dbReference type="InterPro" id="IPR003395">
    <property type="entry name" value="RecF/RecN/SMC_N"/>
</dbReference>
<feature type="compositionally biased region" description="Low complexity" evidence="12">
    <location>
        <begin position="14"/>
        <end position="26"/>
    </location>
</feature>
<dbReference type="Pfam" id="PF02463">
    <property type="entry name" value="SMC_N"/>
    <property type="match status" value="1"/>
</dbReference>
<dbReference type="Proteomes" id="UP000708208">
    <property type="component" value="Unassembled WGS sequence"/>
</dbReference>
<evidence type="ECO:0000259" key="13">
    <source>
        <dbReference type="Pfam" id="PF02463"/>
    </source>
</evidence>
<dbReference type="GO" id="GO:0030915">
    <property type="term" value="C:Smc5-Smc6 complex"/>
    <property type="evidence" value="ECO:0007669"/>
    <property type="project" value="TreeGrafter"/>
</dbReference>
<sequence>MTVCSAADVSMATDVSDVDMSSQSDVCESEQDGGSELVGQTGKRRRLNQKPHDRSNKNLHRGIVPFSPRQGEVNRLRTSPRSKSHSQVPQGRHKSSDNSYSSEKSSKSQMNGRTKYANIQTSSQQAAKKVKKFSEATERIAEMHQRKQRGNASGVIKSIKLFNFMCHKTFYQEWHENLNFVIGENGSGKSALLSGLMIGLGGKALSTARTSSVKDLIKTGESHAKTEVALLNKGKLPTETYGDLITVQRIINCSGQSAYKLQYGLGSKFKPATKIELDSILRALDIQLENPVVILNQEYARSFLRSKDPKDKYKLFEDGVGTGECDRIRFQVQQTLDEIGKTLGVKQQELDSLRKTYKDCEEKVKLVEEQKESVLQSELRKIVINRDKSQEDYQKALDEKKELERKNKPSDEEKAELISKKQECERRLLTVREAIKTLNKERVQASMKLKEAETALPKRKRTAANLEEKVRTTEQKIRDDREVLLQQYQEEKEQLQSEIQQLEQKVLRIEEEKSQFSEGLSNLRRQIETTKNRRETIKQQIATKEKNLKQLETSSSSLFAYGQQMEALVNKINVTQRRFSQTPRGPLGACFTVKDAKYLYIIQYVLRNVLFDFTVDNGKDATILTELMNQVYGSNFRGRRPSIHIIKFHSAYDTSRRNCSKGLPYPTILDMLEFDNNDHIVMNALLEVCSIERILLFKDTQEALSLLGSQEKVPRFCSFGYTLDFFKITPDPNLRCDAQRRERTDTTLVKTSLKQQIRTIQLEVETLKEELPNFVVCQEQIDEEKKLRLQDKRCDDARHAKRNELNILKQRHQNLKEPPNRQADLTSVKEELSEVKEEIERLERDLGTCGVHLTAKKSALLEQETLKGTIELEVQNIQGELNNLADQYTGFRDRLKRAEEFAARFLRRVEKNKEEMDAINARITSALEKIREAIEFASSAGERVPVARGSSEIKKEHDEIKARIEHLEKFADRHESIRERYEAVKKRYLKYHTDMKMVTKMFKKVVTYFKTVNLHYLHARDRVTQALTQCYEEVAKARKYFGKIKIDHNNRELFYLICPDKESLDKIINDETDKTKFKSKMVEYAAGLSGGERSFSTICFIIAMWQAMKSPFYMLDEFDVFMDAQNRTVSQEALMTHAKTFPNNQFFFFTPLDLTNIPSKTDALILRLYPPERNNGGGSSVPVSTSETDISSSTAASRKRGRGHSSEAGPSKSMRN</sequence>
<evidence type="ECO:0000256" key="3">
    <source>
        <dbReference type="ARBA" id="ARBA00022454"/>
    </source>
</evidence>
<keyword evidence="7 11" id="KW-0175">Coiled coil</keyword>
<keyword evidence="9" id="KW-0234">DNA repair</keyword>
<organism evidence="14 15">
    <name type="scientific">Allacma fusca</name>
    <dbReference type="NCBI Taxonomy" id="39272"/>
    <lineage>
        <taxon>Eukaryota</taxon>
        <taxon>Metazoa</taxon>
        <taxon>Ecdysozoa</taxon>
        <taxon>Arthropoda</taxon>
        <taxon>Hexapoda</taxon>
        <taxon>Collembola</taxon>
        <taxon>Symphypleona</taxon>
        <taxon>Sminthuridae</taxon>
        <taxon>Allacma</taxon>
    </lineage>
</organism>
<evidence type="ECO:0000313" key="14">
    <source>
        <dbReference type="EMBL" id="CAG7729373.1"/>
    </source>
</evidence>
<dbReference type="GO" id="GO:0003684">
    <property type="term" value="F:damaged DNA binding"/>
    <property type="evidence" value="ECO:0007669"/>
    <property type="project" value="TreeGrafter"/>
</dbReference>
<proteinExistence type="predicted"/>
<comment type="subcellular location">
    <subcellularLocation>
        <location evidence="2">Chromosome</location>
    </subcellularLocation>
    <subcellularLocation>
        <location evidence="1">Nucleus</location>
    </subcellularLocation>
</comment>
<evidence type="ECO:0000256" key="10">
    <source>
        <dbReference type="ARBA" id="ARBA00023242"/>
    </source>
</evidence>
<dbReference type="EMBL" id="CAJVCH010177209">
    <property type="protein sequence ID" value="CAG7729373.1"/>
    <property type="molecule type" value="Genomic_DNA"/>
</dbReference>
<feature type="domain" description="RecF/RecN/SMC N-terminal" evidence="13">
    <location>
        <begin position="156"/>
        <end position="1147"/>
    </location>
</feature>
<keyword evidence="15" id="KW-1185">Reference proteome</keyword>
<feature type="coiled-coil region" evidence="11">
    <location>
        <begin position="343"/>
        <end position="554"/>
    </location>
</feature>
<evidence type="ECO:0000256" key="2">
    <source>
        <dbReference type="ARBA" id="ARBA00004286"/>
    </source>
</evidence>
<name>A0A8J2K492_9HEXA</name>
<reference evidence="14" key="1">
    <citation type="submission" date="2021-06" db="EMBL/GenBank/DDBJ databases">
        <authorList>
            <person name="Hodson N. C."/>
            <person name="Mongue J. A."/>
            <person name="Jaron S. K."/>
        </authorList>
    </citation>
    <scope>NUCLEOTIDE SEQUENCE</scope>
</reference>
<keyword evidence="6" id="KW-0067">ATP-binding</keyword>
<keyword evidence="4" id="KW-0547">Nucleotide-binding</keyword>
<comment type="caution">
    <text evidence="14">The sequence shown here is derived from an EMBL/GenBank/DDBJ whole genome shotgun (WGS) entry which is preliminary data.</text>
</comment>
<dbReference type="GO" id="GO:0005634">
    <property type="term" value="C:nucleus"/>
    <property type="evidence" value="ECO:0007669"/>
    <property type="project" value="UniProtKB-SubCell"/>
</dbReference>
<dbReference type="GO" id="GO:0005524">
    <property type="term" value="F:ATP binding"/>
    <property type="evidence" value="ECO:0007669"/>
    <property type="project" value="UniProtKB-KW"/>
</dbReference>
<keyword evidence="5" id="KW-0227">DNA damage</keyword>
<evidence type="ECO:0000256" key="8">
    <source>
        <dbReference type="ARBA" id="ARBA00023172"/>
    </source>
</evidence>
<dbReference type="PANTHER" id="PTHR19306:SF6">
    <property type="entry name" value="STRUCTURAL MAINTENANCE OF CHROMOSOMES PROTEIN 6"/>
    <property type="match status" value="1"/>
</dbReference>
<evidence type="ECO:0000256" key="6">
    <source>
        <dbReference type="ARBA" id="ARBA00022840"/>
    </source>
</evidence>
<dbReference type="AlphaFoldDB" id="A0A8J2K492"/>
<evidence type="ECO:0000256" key="11">
    <source>
        <dbReference type="SAM" id="Coils"/>
    </source>
</evidence>
<keyword evidence="8" id="KW-0233">DNA recombination</keyword>